<evidence type="ECO:0000259" key="4">
    <source>
        <dbReference type="PROSITE" id="PS50977"/>
    </source>
</evidence>
<dbReference type="SUPFAM" id="SSF46689">
    <property type="entry name" value="Homeodomain-like"/>
    <property type="match status" value="1"/>
</dbReference>
<evidence type="ECO:0000256" key="2">
    <source>
        <dbReference type="PROSITE-ProRule" id="PRU00335"/>
    </source>
</evidence>
<dbReference type="InterPro" id="IPR007024">
    <property type="entry name" value="BLUF_domain"/>
</dbReference>
<evidence type="ECO:0000256" key="1">
    <source>
        <dbReference type="ARBA" id="ARBA00023125"/>
    </source>
</evidence>
<dbReference type="InterPro" id="IPR001647">
    <property type="entry name" value="HTH_TetR"/>
</dbReference>
<dbReference type="SUPFAM" id="SSF54975">
    <property type="entry name" value="Acylphosphatase/BLUF domain-like"/>
    <property type="match status" value="1"/>
</dbReference>
<dbReference type="PROSITE" id="PS50977">
    <property type="entry name" value="HTH_TETR_2"/>
    <property type="match status" value="1"/>
</dbReference>
<feature type="domain" description="BLUF" evidence="3">
    <location>
        <begin position="2"/>
        <end position="92"/>
    </location>
</feature>
<dbReference type="GO" id="GO:0003677">
    <property type="term" value="F:DNA binding"/>
    <property type="evidence" value="ECO:0007669"/>
    <property type="project" value="UniProtKB-UniRule"/>
</dbReference>
<sequence length="346" mass="37420">MLRCAVFTSQARAYSEGELDLMVGHARARNFAAGITGALLAAERRFIQVVEGEAEVLMGLRRRLEADTRHHGVVWLLDIEIVQRSFAEAPLALLSREALSAQDNSRLAAVLGLSGDAVPALRSIAVLEAMASPTRWLMSGTLRVVPRQPRAIETVEGLLLAAERILLRDGQAELTVEAAAREAGITHQAAYRYIAGTEGLLRAVVRRRQVLGLDRFLAALARDSYADMDALAHAVIGFMSDICHIGDDFPRPVRESLLNRHHEISYDMMRALGEATAATMLRCCMSETQMDTGLFVIGLAGIGAATKTLLLHDPSRAGTTTADAAMVGMFLGAIRGGPVYAKLHKN</sequence>
<keyword evidence="1 2" id="KW-0238">DNA-binding</keyword>
<evidence type="ECO:0000259" key="3">
    <source>
        <dbReference type="PROSITE" id="PS50925"/>
    </source>
</evidence>
<evidence type="ECO:0000313" key="5">
    <source>
        <dbReference type="EMBL" id="PZW46980.1"/>
    </source>
</evidence>
<dbReference type="Gene3D" id="3.30.70.100">
    <property type="match status" value="1"/>
</dbReference>
<dbReference type="AlphaFoldDB" id="A0A2W7J5F5"/>
<feature type="domain" description="HTH tetR-type" evidence="4">
    <location>
        <begin position="152"/>
        <end position="212"/>
    </location>
</feature>
<dbReference type="SMART" id="SM01034">
    <property type="entry name" value="BLUF"/>
    <property type="match status" value="1"/>
</dbReference>
<evidence type="ECO:0000313" key="6">
    <source>
        <dbReference type="Proteomes" id="UP000249688"/>
    </source>
</evidence>
<dbReference type="GO" id="GO:0009882">
    <property type="term" value="F:blue light photoreceptor activity"/>
    <property type="evidence" value="ECO:0007669"/>
    <property type="project" value="InterPro"/>
</dbReference>
<dbReference type="GO" id="GO:0071949">
    <property type="term" value="F:FAD binding"/>
    <property type="evidence" value="ECO:0007669"/>
    <property type="project" value="InterPro"/>
</dbReference>
<reference evidence="5 6" key="1">
    <citation type="submission" date="2018-06" db="EMBL/GenBank/DDBJ databases">
        <title>Genomic Encyclopedia of Archaeal and Bacterial Type Strains, Phase II (KMG-II): from individual species to whole genera.</title>
        <authorList>
            <person name="Goeker M."/>
        </authorList>
    </citation>
    <scope>NUCLEOTIDE SEQUENCE [LARGE SCALE GENOMIC DNA]</scope>
    <source>
        <strain evidence="5 6">DSM 24525</strain>
    </source>
</reference>
<name>A0A2W7J5F5_9PROT</name>
<organism evidence="5 6">
    <name type="scientific">Humitalea rosea</name>
    <dbReference type="NCBI Taxonomy" id="990373"/>
    <lineage>
        <taxon>Bacteria</taxon>
        <taxon>Pseudomonadati</taxon>
        <taxon>Pseudomonadota</taxon>
        <taxon>Alphaproteobacteria</taxon>
        <taxon>Acetobacterales</taxon>
        <taxon>Roseomonadaceae</taxon>
        <taxon>Humitalea</taxon>
    </lineage>
</organism>
<protein>
    <submittedName>
        <fullName evidence="5">AcrR family transcriptional regulator</fullName>
    </submittedName>
</protein>
<keyword evidence="6" id="KW-1185">Reference proteome</keyword>
<proteinExistence type="predicted"/>
<dbReference type="EMBL" id="QKYU01000007">
    <property type="protein sequence ID" value="PZW46980.1"/>
    <property type="molecule type" value="Genomic_DNA"/>
</dbReference>
<dbReference type="PROSITE" id="PS50925">
    <property type="entry name" value="BLUF"/>
    <property type="match status" value="1"/>
</dbReference>
<dbReference type="Pfam" id="PF04940">
    <property type="entry name" value="BLUF"/>
    <property type="match status" value="1"/>
</dbReference>
<comment type="caution">
    <text evidence="5">The sequence shown here is derived from an EMBL/GenBank/DDBJ whole genome shotgun (WGS) entry which is preliminary data.</text>
</comment>
<dbReference type="InterPro" id="IPR009057">
    <property type="entry name" value="Homeodomain-like_sf"/>
</dbReference>
<dbReference type="InterPro" id="IPR036046">
    <property type="entry name" value="Acylphosphatase-like_dom_sf"/>
</dbReference>
<dbReference type="Gene3D" id="1.10.357.10">
    <property type="entry name" value="Tetracycline Repressor, domain 2"/>
    <property type="match status" value="1"/>
</dbReference>
<dbReference type="Proteomes" id="UP000249688">
    <property type="component" value="Unassembled WGS sequence"/>
</dbReference>
<feature type="DNA-binding region" description="H-T-H motif" evidence="2">
    <location>
        <begin position="175"/>
        <end position="194"/>
    </location>
</feature>
<accession>A0A2W7J5F5</accession>
<gene>
    <name evidence="5" type="ORF">C8P66_10717</name>
</gene>